<accession>A0A1Y3PHE6</accession>
<protein>
    <recommendedName>
        <fullName evidence="3">Phosphohydrolase</fullName>
    </recommendedName>
</protein>
<proteinExistence type="predicted"/>
<comment type="caution">
    <text evidence="1">The sequence shown here is derived from an EMBL/GenBank/DDBJ whole genome shotgun (WGS) entry which is preliminary data.</text>
</comment>
<sequence>MLETRYGDWIETYTGVKFYPFDPRLEEIVVEDMIHAVCNLCRFGGHSKIFYSVGQHSLMVYRYLTDRNYSPSVRLYGLTHDFTEAYLIDLPRPIKRMLIDYQRMEERLFDLIWQSFGAPKLDDDDIEAVKKADDIVLSHEARVLGVNKNKWAQHVDLGYPIIEEKPSDVKARLTQTFYDVLSEIF</sequence>
<organism evidence="1 2">
    <name type="scientific">Bacillus thermozeamaize</name>
    <dbReference type="NCBI Taxonomy" id="230954"/>
    <lineage>
        <taxon>Bacteria</taxon>
        <taxon>Bacillati</taxon>
        <taxon>Bacillota</taxon>
        <taxon>Bacilli</taxon>
        <taxon>Bacillales</taxon>
        <taxon>Bacillaceae</taxon>
        <taxon>Bacillus</taxon>
    </lineage>
</organism>
<dbReference type="Gene3D" id="1.10.3210.10">
    <property type="entry name" value="Hypothetical protein af1432"/>
    <property type="match status" value="1"/>
</dbReference>
<dbReference type="SUPFAM" id="SSF109604">
    <property type="entry name" value="HD-domain/PDEase-like"/>
    <property type="match status" value="1"/>
</dbReference>
<dbReference type="Proteomes" id="UP000196475">
    <property type="component" value="Unassembled WGS sequence"/>
</dbReference>
<dbReference type="EMBL" id="LZRT01000086">
    <property type="protein sequence ID" value="OUM86753.1"/>
    <property type="molecule type" value="Genomic_DNA"/>
</dbReference>
<evidence type="ECO:0000313" key="2">
    <source>
        <dbReference type="Proteomes" id="UP000196475"/>
    </source>
</evidence>
<name>A0A1Y3PHE6_9BACI</name>
<gene>
    <name evidence="1" type="ORF">BAA01_03945</name>
</gene>
<reference evidence="2" key="1">
    <citation type="submission" date="2016-06" db="EMBL/GenBank/DDBJ databases">
        <authorList>
            <person name="Nascimento L."/>
            <person name="Pereira R.V."/>
            <person name="Martins L.F."/>
            <person name="Quaggio R.B."/>
            <person name="Silva A.M."/>
            <person name="Setubal J.C."/>
        </authorList>
    </citation>
    <scope>NUCLEOTIDE SEQUENCE [LARGE SCALE GENOMIC DNA]</scope>
</reference>
<evidence type="ECO:0000313" key="1">
    <source>
        <dbReference type="EMBL" id="OUM86753.1"/>
    </source>
</evidence>
<dbReference type="AlphaFoldDB" id="A0A1Y3PHE6"/>
<evidence type="ECO:0008006" key="3">
    <source>
        <dbReference type="Google" id="ProtNLM"/>
    </source>
</evidence>